<feature type="compositionally biased region" description="Basic and acidic residues" evidence="1">
    <location>
        <begin position="154"/>
        <end position="175"/>
    </location>
</feature>
<name>A0AAV9JZY7_9SOLN</name>
<feature type="compositionally biased region" description="Polar residues" evidence="1">
    <location>
        <begin position="118"/>
        <end position="130"/>
    </location>
</feature>
<dbReference type="AlphaFoldDB" id="A0AAV9JZY7"/>
<dbReference type="EMBL" id="JAWPEI010000114">
    <property type="protein sequence ID" value="KAK4706258.1"/>
    <property type="molecule type" value="Genomic_DNA"/>
</dbReference>
<accession>A0AAV9JZY7</accession>
<feature type="compositionally biased region" description="Basic and acidic residues" evidence="1">
    <location>
        <begin position="182"/>
        <end position="193"/>
    </location>
</feature>
<feature type="compositionally biased region" description="Basic and acidic residues" evidence="1">
    <location>
        <begin position="1"/>
        <end position="58"/>
    </location>
</feature>
<organism evidence="2 3">
    <name type="scientific">Solanum pinnatisectum</name>
    <name type="common">tansyleaf nightshade</name>
    <dbReference type="NCBI Taxonomy" id="50273"/>
    <lineage>
        <taxon>Eukaryota</taxon>
        <taxon>Viridiplantae</taxon>
        <taxon>Streptophyta</taxon>
        <taxon>Embryophyta</taxon>
        <taxon>Tracheophyta</taxon>
        <taxon>Spermatophyta</taxon>
        <taxon>Magnoliopsida</taxon>
        <taxon>eudicotyledons</taxon>
        <taxon>Gunneridae</taxon>
        <taxon>Pentapetalae</taxon>
        <taxon>asterids</taxon>
        <taxon>lamiids</taxon>
        <taxon>Solanales</taxon>
        <taxon>Solanaceae</taxon>
        <taxon>Solanoideae</taxon>
        <taxon>Solaneae</taxon>
        <taxon>Solanum</taxon>
    </lineage>
</organism>
<feature type="compositionally biased region" description="Basic and acidic residues" evidence="1">
    <location>
        <begin position="202"/>
        <end position="217"/>
    </location>
</feature>
<feature type="compositionally biased region" description="Basic and acidic residues" evidence="1">
    <location>
        <begin position="131"/>
        <end position="140"/>
    </location>
</feature>
<gene>
    <name evidence="2" type="ORF">R3W88_034183</name>
</gene>
<feature type="region of interest" description="Disordered" evidence="1">
    <location>
        <begin position="1"/>
        <end position="263"/>
    </location>
</feature>
<comment type="caution">
    <text evidence="2">The sequence shown here is derived from an EMBL/GenBank/DDBJ whole genome shotgun (WGS) entry which is preliminary data.</text>
</comment>
<protein>
    <submittedName>
        <fullName evidence="2">Uncharacterized protein</fullName>
    </submittedName>
</protein>
<sequence>MVEECNFKIRDEEFKRRKELEIEKKQKEEQMQQGKENKQTNMKEHEEKQSQNNKEKNNYKQPEQQQEQEWHVQKRRNNKQQEDKMQKTVWRPTSPQNRLTKEQQQHSQQQTGIANIPKYNSFTNLNMQERQNAEKEDLNHNRGTPPQEAQQGKIPEKNKTKDRQEGTKNNSKEVEGGLDEGSQEKHTNLKEGASKGGNLTHVLHEGVDTDHSPDHRTPATPNSDNGATTTNKPPQHKAKKTPTQQQDQADRHEQTGKGNKSKK</sequence>
<keyword evidence="3" id="KW-1185">Reference proteome</keyword>
<proteinExistence type="predicted"/>
<evidence type="ECO:0000256" key="1">
    <source>
        <dbReference type="SAM" id="MobiDB-lite"/>
    </source>
</evidence>
<feature type="compositionally biased region" description="Polar residues" evidence="1">
    <location>
        <begin position="141"/>
        <end position="150"/>
    </location>
</feature>
<evidence type="ECO:0000313" key="3">
    <source>
        <dbReference type="Proteomes" id="UP001311915"/>
    </source>
</evidence>
<evidence type="ECO:0000313" key="2">
    <source>
        <dbReference type="EMBL" id="KAK4706258.1"/>
    </source>
</evidence>
<feature type="compositionally biased region" description="Polar residues" evidence="1">
    <location>
        <begin position="219"/>
        <end position="233"/>
    </location>
</feature>
<dbReference type="Proteomes" id="UP001311915">
    <property type="component" value="Unassembled WGS sequence"/>
</dbReference>
<reference evidence="2 3" key="1">
    <citation type="submission" date="2023-10" db="EMBL/GenBank/DDBJ databases">
        <title>Genome-Wide Identification Analysis in wild type Solanum Pinnatisectum Reveals Some Genes Defensing Phytophthora Infestans.</title>
        <authorList>
            <person name="Sun C."/>
        </authorList>
    </citation>
    <scope>NUCLEOTIDE SEQUENCE [LARGE SCALE GENOMIC DNA]</scope>
    <source>
        <strain evidence="2">LQN</strain>
        <tissue evidence="2">Leaf</tissue>
    </source>
</reference>